<organism evidence="3 4">
    <name type="scientific">Spodoptera litura</name>
    <name type="common">Asian cotton leafworm</name>
    <dbReference type="NCBI Taxonomy" id="69820"/>
    <lineage>
        <taxon>Eukaryota</taxon>
        <taxon>Metazoa</taxon>
        <taxon>Ecdysozoa</taxon>
        <taxon>Arthropoda</taxon>
        <taxon>Hexapoda</taxon>
        <taxon>Insecta</taxon>
        <taxon>Pterygota</taxon>
        <taxon>Neoptera</taxon>
        <taxon>Endopterygota</taxon>
        <taxon>Lepidoptera</taxon>
        <taxon>Glossata</taxon>
        <taxon>Ditrysia</taxon>
        <taxon>Noctuoidea</taxon>
        <taxon>Noctuidae</taxon>
        <taxon>Amphipyrinae</taxon>
        <taxon>Spodoptera</taxon>
    </lineage>
</organism>
<evidence type="ECO:0000313" key="4">
    <source>
        <dbReference type="RefSeq" id="XP_022815796.1"/>
    </source>
</evidence>
<accession>A0A9J7DSE3</accession>
<feature type="compositionally biased region" description="Basic and acidic residues" evidence="2">
    <location>
        <begin position="264"/>
        <end position="294"/>
    </location>
</feature>
<feature type="compositionally biased region" description="Polar residues" evidence="2">
    <location>
        <begin position="230"/>
        <end position="246"/>
    </location>
</feature>
<evidence type="ECO:0000256" key="2">
    <source>
        <dbReference type="SAM" id="MobiDB-lite"/>
    </source>
</evidence>
<feature type="coiled-coil region" evidence="1">
    <location>
        <begin position="414"/>
        <end position="441"/>
    </location>
</feature>
<protein>
    <submittedName>
        <fullName evidence="4">Uncharacterized protein LOC111349065</fullName>
    </submittedName>
</protein>
<dbReference type="AlphaFoldDB" id="A0A9J7DSE3"/>
<feature type="non-terminal residue" evidence="4">
    <location>
        <position position="476"/>
    </location>
</feature>
<dbReference type="GeneID" id="111349065"/>
<feature type="compositionally biased region" description="Polar residues" evidence="2">
    <location>
        <begin position="206"/>
        <end position="220"/>
    </location>
</feature>
<proteinExistence type="predicted"/>
<dbReference type="Proteomes" id="UP000301870">
    <property type="component" value="Chromosome 8"/>
</dbReference>
<name>A0A9J7DSE3_SPOLT</name>
<gene>
    <name evidence="4" type="primary">LOC111349065</name>
</gene>
<feature type="region of interest" description="Disordered" evidence="2">
    <location>
        <begin position="264"/>
        <end position="308"/>
    </location>
</feature>
<sequence length="476" mass="52143">MIKIRFYRTLSEIKSEVESIIKTGRKMVEDKTVPEPQEFSKKIDMLKELYNKLGAQITESKSRLEHALLTARDMQSDLQALGAWLDGLGAGVGRQTLELEMSRMQALRDKLNANYASFADTADPQYADRLREQVDAINARWDHLKKHGPPAPAAPELRSTSCSEFEDKAPLSTSTPIKQDERSKQSVQVVAMSPKLIGDHLPKGTGDQSPTFTGGQSQKLTGDRSPETIGDQSPVLSEDQSPKLSGEQTPILSAAEFGKLSDDKLSKSLDDQSPKSTDEQSVKSTRDETSKSSDEQPGSAESPESAQSVLRARWGSAADAAVLAWEAAARALLRRMDVMLVTVGGVAAERDPAKRLEILKHQLGQLAPDAAALISQGDSLVYAKHRDSPLLADYIQTHFQDKLRNKWSMVMSEIELKRNLALRAEDNLKELNKILEEAQAWPAGDGDAQDGAELGAREASVERAGVLARELRAAHV</sequence>
<evidence type="ECO:0000313" key="3">
    <source>
        <dbReference type="Proteomes" id="UP000301870"/>
    </source>
</evidence>
<reference evidence="4" key="1">
    <citation type="submission" date="2025-08" db="UniProtKB">
        <authorList>
            <consortium name="RefSeq"/>
        </authorList>
    </citation>
    <scope>IDENTIFICATION</scope>
    <source>
        <strain evidence="4">Ishihara</strain>
        <tissue evidence="4">Whole body</tissue>
    </source>
</reference>
<dbReference type="Gene3D" id="1.20.58.60">
    <property type="match status" value="1"/>
</dbReference>
<dbReference type="SUPFAM" id="SSF46966">
    <property type="entry name" value="Spectrin repeat"/>
    <property type="match status" value="1"/>
</dbReference>
<dbReference type="RefSeq" id="XP_022815796.1">
    <property type="nucleotide sequence ID" value="XM_022960028.1"/>
</dbReference>
<keyword evidence="1" id="KW-0175">Coiled coil</keyword>
<evidence type="ECO:0000256" key="1">
    <source>
        <dbReference type="SAM" id="Coils"/>
    </source>
</evidence>
<dbReference type="KEGG" id="sliu:111349065"/>
<feature type="region of interest" description="Disordered" evidence="2">
    <location>
        <begin position="144"/>
        <end position="246"/>
    </location>
</feature>
<keyword evidence="3" id="KW-1185">Reference proteome</keyword>
<dbReference type="OrthoDB" id="18740at2759"/>